<dbReference type="EMBL" id="BMDY01000003">
    <property type="protein sequence ID" value="GGA97210.1"/>
    <property type="molecule type" value="Genomic_DNA"/>
</dbReference>
<dbReference type="InterPro" id="IPR036465">
    <property type="entry name" value="vWFA_dom_sf"/>
</dbReference>
<dbReference type="InterPro" id="IPR007280">
    <property type="entry name" value="Peptidase_C_arc/bac"/>
</dbReference>
<evidence type="ECO:0000313" key="5">
    <source>
        <dbReference type="Proteomes" id="UP000651977"/>
    </source>
</evidence>
<dbReference type="Pfam" id="PF13519">
    <property type="entry name" value="VWA_2"/>
    <property type="match status" value="1"/>
</dbReference>
<dbReference type="PROSITE" id="PS50234">
    <property type="entry name" value="VWFA"/>
    <property type="match status" value="1"/>
</dbReference>
<dbReference type="PRINTS" id="PR00313">
    <property type="entry name" value="CABNDNGRPT"/>
</dbReference>
<dbReference type="SUPFAM" id="SSF53300">
    <property type="entry name" value="vWA-like"/>
    <property type="match status" value="1"/>
</dbReference>
<dbReference type="Gene3D" id="3.40.1350.20">
    <property type="match status" value="1"/>
</dbReference>
<protein>
    <recommendedName>
        <fullName evidence="6">VWFA domain-containing protein</fullName>
    </recommendedName>
</protein>
<sequence>MEQSIAKVSATIVSLQGQAFAVDAQGSIRTLQPGAMVLPGELIITSEGAELGFYYGEQQYLLGDNSATQLPLVDEQAAIPQLTASNELDVDALQQAILQGADPTELFEATAAGGATTGASSGNGGFIAIQRTGDETIAETGFDSLNPLVPDQLPPREVDSELFAAVSPNAAEPPAPSPDQPPTISLLVESVTEGEVDTSTVVASFTSSDPDGDAITHSLLNDSQGWFVIDGNEIKLTEAGVAAVNDQQLNLSSINITIQAEANGLTAVDSGELNISRIDDGSPPPVDEAPSIEVVAQDITEEAVDTDTVVANFTSSDPEGDAQTYSLLNNDNGYFVLDGQQVKLTAAGVAAVNDDSLNLSELNISVEVTANGKTASDSDIANVLRVDEGPSIEVVAQDVTEEAVSTDTVVANFTSSDPEGDVQTYQLLNNDDGYFVLDGQQVKLTAAGVAAVNDDSLNLSELNISVEVNANGKSASDSDIANVLRVDEGPSIEVVAQDVTEEAVDTDTVVANFSSSDPEGDVQTYQLLNNDNGYFVLDGQQVKLTAAGVAAVNDDSLNLSELNISVEVTANGKSASDSDIANVLRVDEGPSIDVVAQDVTEESVSTDTVVANFTSSDPEGDVQTYQLLNNDDGYFVLDGQQVKLTAAGVAAVNDDSLNLSELNISVEVTANGKSASDSDTANVIRVDEGPSIDVVAQDVTEEAVSTDTVVANFSSSDPEGDAQTYSLLNNDNGYFVLDGQQVKLTAAGVTAVNDDSLNLSELNISVEVTANGKTASDSDVANVLRVDEGPSIEVVAQDVTEEAVDTDTVVANFTSSDPEGDVQTYQLLNNDNGYFVLDGQQVKLTAAGVAAVNDDSLNLSELNISVEVTANGKSASDSDTANVIRVDEGPSIDVVAQDVTEESVSTDTVVANFTSSDPEGDAQTYQLLNNDDGYFVLDGQQVKLTAAGVAAVNDDSLNLSELNISVEVTANGKSASDSDVANILRVDEGPSIEVVAQDVTEEAVGTDTVVANFTSSDPEGDAQTYQLLNNDNGYFVLDGQQVKLTAAGVTAVNDDSLNLSELNISVEVTANGKSASDSDIANVIRVNEAPDAQNDDFSHLEAGQTVDLDLLANDSDPEGDGLSIQSIDGHALRPGFAQDIVLAQGVVHVNEAGELSFTANTDASGGVAFSYVVQDSYGNQSSAQVTGNVLNLTSDVAQVAESGLAIGSQPNESDTLAEGNLLSNDQGLQDGLVLTSVTYQGQPYTPDANGVISISSAYGELSVYTADYNGHSAGDYQYQLTQANLAGDDVSENFTYIVSQPSSGFVSESQLKVSILDDQPIGSDIVHSFTSSPEPATTNLVLVLDTSASMTNGEHGDGLNYLNIAVEALTALIEQADERGNVNIQIIGFSDNVKSSGWISDNVADAIEFLNDLSSGGGTHYDAALNEVIASSGSDQQPSADNSLLYFISDGEPNLGYGIDDTVQYQGGSGLTAWDNFVRDNIDTSYGIGIGKADLEVLKDVASESATDEYAFIVDDPNDLAITVLETYLDGQVEASLGLLRTASTDGFMVGADDGFVSEIVVDGVRYSYDPYADPEQAKTLNLTTALGGLLMLNFVTGAYSYELDLAADGWGQQESFAVTVTDFDGDANSIDLVINTQFEAVLDANRDMILTNQDGHSTITVPSLALLWNDTGHNISFDGVDNPVGGSVSGSDEIHFDSDDGVGLGIHDSNFETEQLSIIARAEDVDWIDFLGHQAVDLSDRSLFSLNDGNIPQIIRDGYSFTYQSELENDSDDSNLADQDWIKVSLAEGETLWVNMAFVSGAERVKVDAFIFDADGNQLLTDNGTNKFTEDWQGPRGSFTAPAEGEYYIQVQADNEHDSGWYQLHLTIDTSNAVYQKSFDTDVQEQFDYTIIGDGVMDSASAELVGVHGKSIDGGDGDEVLVGNQHNNTLSGGAGDDALVGYAGDDQLEGGDGADLLIGGQGNDILTGGDDSDMFAWLAGDEQGSSNDVITDFTLKVDGDADVLNLSDLLQGENEGNLESYLSFEKIDNGTSIDTIVSIDIDGVDNGSTVHQTITLLDVDFSGMSDSEILSQLLDDQQLNVDK</sequence>
<dbReference type="InterPro" id="IPR001343">
    <property type="entry name" value="Hemolysn_Ca-bd"/>
</dbReference>
<dbReference type="InterPro" id="IPR011049">
    <property type="entry name" value="Serralysin-like_metalloprot_C"/>
</dbReference>
<organism evidence="4 5">
    <name type="scientific">Agarivorans gilvus</name>
    <dbReference type="NCBI Taxonomy" id="680279"/>
    <lineage>
        <taxon>Bacteria</taxon>
        <taxon>Pseudomonadati</taxon>
        <taxon>Pseudomonadota</taxon>
        <taxon>Gammaproteobacteria</taxon>
        <taxon>Alteromonadales</taxon>
        <taxon>Alteromonadaceae</taxon>
        <taxon>Agarivorans</taxon>
    </lineage>
</organism>
<dbReference type="NCBIfam" id="NF033682">
    <property type="entry name" value="retention_LapA"/>
    <property type="match status" value="1"/>
</dbReference>
<keyword evidence="1" id="KW-0106">Calcium</keyword>
<evidence type="ECO:0000259" key="2">
    <source>
        <dbReference type="PROSITE" id="PS50234"/>
    </source>
</evidence>
<dbReference type="SMART" id="SM00327">
    <property type="entry name" value="VWA"/>
    <property type="match status" value="1"/>
</dbReference>
<dbReference type="PROSITE" id="PS00330">
    <property type="entry name" value="HEMOLYSIN_CALCIUM"/>
    <property type="match status" value="3"/>
</dbReference>
<evidence type="ECO:0000256" key="1">
    <source>
        <dbReference type="ARBA" id="ARBA00022837"/>
    </source>
</evidence>
<name>A0ABQ1HXP7_9ALTE</name>
<feature type="domain" description="VWFA" evidence="2">
    <location>
        <begin position="1339"/>
        <end position="1533"/>
    </location>
</feature>
<proteinExistence type="predicted"/>
<evidence type="ECO:0008006" key="6">
    <source>
        <dbReference type="Google" id="ProtNLM"/>
    </source>
</evidence>
<dbReference type="RefSeq" id="WP_055732728.1">
    <property type="nucleotide sequence ID" value="NZ_BMDY01000003.1"/>
</dbReference>
<reference evidence="5" key="1">
    <citation type="journal article" date="2019" name="Int. J. Syst. Evol. Microbiol.">
        <title>The Global Catalogue of Microorganisms (GCM) 10K type strain sequencing project: providing services to taxonomists for standard genome sequencing and annotation.</title>
        <authorList>
            <consortium name="The Broad Institute Genomics Platform"/>
            <consortium name="The Broad Institute Genome Sequencing Center for Infectious Disease"/>
            <person name="Wu L."/>
            <person name="Ma J."/>
        </authorList>
    </citation>
    <scope>NUCLEOTIDE SEQUENCE [LARGE SCALE GENOMIC DNA]</scope>
    <source>
        <strain evidence="5">CGMCC 1.10131</strain>
    </source>
</reference>
<dbReference type="NCBIfam" id="TIGR03661">
    <property type="entry name" value="T1SS_VCA0849"/>
    <property type="match status" value="1"/>
</dbReference>
<dbReference type="Proteomes" id="UP000651977">
    <property type="component" value="Unassembled WGS sequence"/>
</dbReference>
<dbReference type="InterPro" id="IPR002126">
    <property type="entry name" value="Cadherin-like_dom"/>
</dbReference>
<dbReference type="CDD" id="cd00198">
    <property type="entry name" value="vWFA"/>
    <property type="match status" value="1"/>
</dbReference>
<keyword evidence="5" id="KW-1185">Reference proteome</keyword>
<gene>
    <name evidence="4" type="ORF">GCM10007414_07720</name>
</gene>
<dbReference type="InterPro" id="IPR002035">
    <property type="entry name" value="VWF_A"/>
</dbReference>
<dbReference type="Gene3D" id="2.150.10.10">
    <property type="entry name" value="Serralysin-like metalloprotease, C-terminal"/>
    <property type="match status" value="1"/>
</dbReference>
<evidence type="ECO:0000313" key="4">
    <source>
        <dbReference type="EMBL" id="GGA97210.1"/>
    </source>
</evidence>
<dbReference type="SUPFAM" id="SSF51120">
    <property type="entry name" value="beta-Roll"/>
    <property type="match status" value="1"/>
</dbReference>
<dbReference type="InterPro" id="IPR047777">
    <property type="entry name" value="LapA-like_RM"/>
</dbReference>
<dbReference type="Pfam" id="PF17963">
    <property type="entry name" value="Big_9"/>
    <property type="match status" value="1"/>
</dbReference>
<dbReference type="Pfam" id="PF00353">
    <property type="entry name" value="HemolysinCabind"/>
    <property type="match status" value="1"/>
</dbReference>
<dbReference type="PROSITE" id="PS50268">
    <property type="entry name" value="CADHERIN_2"/>
    <property type="match status" value="1"/>
</dbReference>
<comment type="caution">
    <text evidence="4">The sequence shown here is derived from an EMBL/GenBank/DDBJ whole genome shotgun (WGS) entry which is preliminary data.</text>
</comment>
<accession>A0ABQ1HXP7</accession>
<dbReference type="Gene3D" id="3.40.50.410">
    <property type="entry name" value="von Willebrand factor, type A domain"/>
    <property type="match status" value="1"/>
</dbReference>
<feature type="domain" description="Cadherin" evidence="3">
    <location>
        <begin position="190"/>
        <end position="286"/>
    </location>
</feature>
<evidence type="ECO:0000259" key="3">
    <source>
        <dbReference type="PROSITE" id="PS50268"/>
    </source>
</evidence>
<dbReference type="InterPro" id="IPR019960">
    <property type="entry name" value="T1SS_VCA0849"/>
</dbReference>
<dbReference type="InterPro" id="IPR018511">
    <property type="entry name" value="Hemolysin-typ_Ca-bd_CS"/>
</dbReference>
<dbReference type="Pfam" id="PF04151">
    <property type="entry name" value="PPC"/>
    <property type="match status" value="1"/>
</dbReference>